<dbReference type="Pfam" id="PF04002">
    <property type="entry name" value="RadC"/>
    <property type="match status" value="1"/>
</dbReference>
<dbReference type="CDD" id="cd08071">
    <property type="entry name" value="MPN_DUF2466"/>
    <property type="match status" value="1"/>
</dbReference>
<comment type="similarity">
    <text evidence="6">Belongs to the UPF0758 family.</text>
</comment>
<dbReference type="AlphaFoldDB" id="D0MFA0"/>
<dbReference type="InterPro" id="IPR037518">
    <property type="entry name" value="MPN"/>
</dbReference>
<dbReference type="GO" id="GO:0006508">
    <property type="term" value="P:proteolysis"/>
    <property type="evidence" value="ECO:0007669"/>
    <property type="project" value="UniProtKB-KW"/>
</dbReference>
<dbReference type="Proteomes" id="UP000002221">
    <property type="component" value="Chromosome"/>
</dbReference>
<dbReference type="InterPro" id="IPR020891">
    <property type="entry name" value="UPF0758_CS"/>
</dbReference>
<keyword evidence="2" id="KW-0479">Metal-binding</keyword>
<dbReference type="eggNOG" id="COG2003">
    <property type="taxonomic scope" value="Bacteria"/>
</dbReference>
<dbReference type="GO" id="GO:0046872">
    <property type="term" value="F:metal ion binding"/>
    <property type="evidence" value="ECO:0007669"/>
    <property type="project" value="UniProtKB-KW"/>
</dbReference>
<keyword evidence="5" id="KW-0482">Metalloprotease</keyword>
<evidence type="ECO:0000313" key="8">
    <source>
        <dbReference type="EMBL" id="ACY49356.1"/>
    </source>
</evidence>
<evidence type="ECO:0000256" key="6">
    <source>
        <dbReference type="RuleBase" id="RU003797"/>
    </source>
</evidence>
<dbReference type="Gene3D" id="1.10.150.20">
    <property type="entry name" value="5' to 3' exonuclease, C-terminal subdomain"/>
    <property type="match status" value="1"/>
</dbReference>
<dbReference type="NCBIfam" id="TIGR00608">
    <property type="entry name" value="radc"/>
    <property type="match status" value="1"/>
</dbReference>
<keyword evidence="3" id="KW-0378">Hydrolase</keyword>
<evidence type="ECO:0000256" key="1">
    <source>
        <dbReference type="ARBA" id="ARBA00022670"/>
    </source>
</evidence>
<dbReference type="Pfam" id="PF20582">
    <property type="entry name" value="UPF0758_N"/>
    <property type="match status" value="1"/>
</dbReference>
<evidence type="ECO:0000256" key="4">
    <source>
        <dbReference type="ARBA" id="ARBA00022833"/>
    </source>
</evidence>
<reference evidence="8 9" key="1">
    <citation type="journal article" date="2009" name="Stand. Genomic Sci.">
        <title>Complete genome sequence of Rhodothermus marinus type strain (R-10).</title>
        <authorList>
            <person name="Nolan M."/>
            <person name="Tindall B.J."/>
            <person name="Pomrenke H."/>
            <person name="Lapidus A."/>
            <person name="Copeland A."/>
            <person name="Glavina Del Rio T."/>
            <person name="Lucas S."/>
            <person name="Chen F."/>
            <person name="Tice H."/>
            <person name="Cheng J.F."/>
            <person name="Saunders E."/>
            <person name="Han C."/>
            <person name="Bruce D."/>
            <person name="Goodwin L."/>
            <person name="Chain P."/>
            <person name="Pitluck S."/>
            <person name="Ovchinikova G."/>
            <person name="Pati A."/>
            <person name="Ivanova N."/>
            <person name="Mavromatis K."/>
            <person name="Chen A."/>
            <person name="Palaniappan K."/>
            <person name="Land M."/>
            <person name="Hauser L."/>
            <person name="Chang Y.J."/>
            <person name="Jeffries C.D."/>
            <person name="Brettin T."/>
            <person name="Goker M."/>
            <person name="Bristow J."/>
            <person name="Eisen J.A."/>
            <person name="Markowitz V."/>
            <person name="Hugenholtz P."/>
            <person name="Kyrpides N.C."/>
            <person name="Klenk H.P."/>
            <person name="Detter J.C."/>
        </authorList>
    </citation>
    <scope>NUCLEOTIDE SEQUENCE [LARGE SCALE GENOMIC DNA]</scope>
    <source>
        <strain evidence="9">ATCC 43812 / DSM 4252 / R-10</strain>
    </source>
</reference>
<dbReference type="HOGENOM" id="CLU_073529_0_2_10"/>
<keyword evidence="9" id="KW-1185">Reference proteome</keyword>
<dbReference type="SUPFAM" id="SSF47781">
    <property type="entry name" value="RuvA domain 2-like"/>
    <property type="match status" value="1"/>
</dbReference>
<evidence type="ECO:0000256" key="3">
    <source>
        <dbReference type="ARBA" id="ARBA00022801"/>
    </source>
</evidence>
<dbReference type="InterPro" id="IPR010994">
    <property type="entry name" value="RuvA_2-like"/>
</dbReference>
<dbReference type="InterPro" id="IPR046778">
    <property type="entry name" value="UPF0758_N"/>
</dbReference>
<evidence type="ECO:0000313" key="9">
    <source>
        <dbReference type="Proteomes" id="UP000002221"/>
    </source>
</evidence>
<dbReference type="PROSITE" id="PS01302">
    <property type="entry name" value="UPF0758"/>
    <property type="match status" value="1"/>
</dbReference>
<dbReference type="NCBIfam" id="NF000642">
    <property type="entry name" value="PRK00024.1"/>
    <property type="match status" value="1"/>
</dbReference>
<organism evidence="8 9">
    <name type="scientific">Rhodothermus marinus (strain ATCC 43812 / DSM 4252 / R-10)</name>
    <name type="common">Rhodothermus obamensis</name>
    <dbReference type="NCBI Taxonomy" id="518766"/>
    <lineage>
        <taxon>Bacteria</taxon>
        <taxon>Pseudomonadati</taxon>
        <taxon>Rhodothermota</taxon>
        <taxon>Rhodothermia</taxon>
        <taxon>Rhodothermales</taxon>
        <taxon>Rhodothermaceae</taxon>
        <taxon>Rhodothermus</taxon>
    </lineage>
</organism>
<dbReference type="RefSeq" id="WP_012844966.1">
    <property type="nucleotide sequence ID" value="NC_013501.1"/>
</dbReference>
<dbReference type="Gene3D" id="3.40.140.10">
    <property type="entry name" value="Cytidine Deaminase, domain 2"/>
    <property type="match status" value="1"/>
</dbReference>
<dbReference type="InterPro" id="IPR001405">
    <property type="entry name" value="UPF0758"/>
</dbReference>
<evidence type="ECO:0000256" key="5">
    <source>
        <dbReference type="ARBA" id="ARBA00023049"/>
    </source>
</evidence>
<evidence type="ECO:0000256" key="2">
    <source>
        <dbReference type="ARBA" id="ARBA00022723"/>
    </source>
</evidence>
<protein>
    <submittedName>
        <fullName evidence="8">DNA repair protein RadC</fullName>
    </submittedName>
</protein>
<keyword evidence="1" id="KW-0645">Protease</keyword>
<accession>D0MFA0</accession>
<dbReference type="PANTHER" id="PTHR30471:SF3">
    <property type="entry name" value="UPF0758 PROTEIN YEES-RELATED"/>
    <property type="match status" value="1"/>
</dbReference>
<evidence type="ECO:0000259" key="7">
    <source>
        <dbReference type="PROSITE" id="PS50249"/>
    </source>
</evidence>
<dbReference type="PANTHER" id="PTHR30471">
    <property type="entry name" value="DNA REPAIR PROTEIN RADC"/>
    <property type="match status" value="1"/>
</dbReference>
<name>D0MFA0_RHOM4</name>
<keyword evidence="4" id="KW-0862">Zinc</keyword>
<proteinExistence type="inferred from homology"/>
<dbReference type="GO" id="GO:0008237">
    <property type="term" value="F:metallopeptidase activity"/>
    <property type="evidence" value="ECO:0007669"/>
    <property type="project" value="UniProtKB-KW"/>
</dbReference>
<dbReference type="EMBL" id="CP001807">
    <property type="protein sequence ID" value="ACY49356.1"/>
    <property type="molecule type" value="Genomic_DNA"/>
</dbReference>
<dbReference type="InterPro" id="IPR025657">
    <property type="entry name" value="RadC_JAB"/>
</dbReference>
<feature type="domain" description="MPN" evidence="7">
    <location>
        <begin position="122"/>
        <end position="244"/>
    </location>
</feature>
<dbReference type="KEGG" id="rmr:Rmar_2479"/>
<dbReference type="PROSITE" id="PS50249">
    <property type="entry name" value="MPN"/>
    <property type="match status" value="1"/>
</dbReference>
<dbReference type="STRING" id="518766.Rmar_2479"/>
<dbReference type="OrthoDB" id="9804482at2"/>
<gene>
    <name evidence="8" type="ordered locus">Rmar_2479</name>
</gene>
<sequence>MSREAHSSGEPPLRYQVPINQWDEADRPREKLMRRGPSALSDAELIALIFGSGTRTKQGSISAVQLGQALIRAYGSLYALAQRDLKELTRVAGVGPAKAVQLVAAFEIGRRVEAQRPGRRIQVRTPADVAACYGPLLRDLKREVFKIVLLNTANYIIADYTISEGGLAASIVEPRAVFQRAILDNAAGIICLHNHPSGNPEPSAEDIRITRQLVEAGRLLGIPVHDHIIIAGTTYTSLAERGLMG</sequence>